<evidence type="ECO:0000256" key="5">
    <source>
        <dbReference type="SAM" id="MobiDB-lite"/>
    </source>
</evidence>
<protein>
    <recommendedName>
        <fullName evidence="9">High affinity methionine permease</fullName>
    </recommendedName>
</protein>
<name>A0A8E2E3Y3_9PEZI</name>
<feature type="transmembrane region" description="Helical" evidence="6">
    <location>
        <begin position="528"/>
        <end position="552"/>
    </location>
</feature>
<keyword evidence="4 6" id="KW-0472">Membrane</keyword>
<evidence type="ECO:0000313" key="7">
    <source>
        <dbReference type="EMBL" id="OCK76766.1"/>
    </source>
</evidence>
<organism evidence="7 8">
    <name type="scientific">Lepidopterella palustris CBS 459.81</name>
    <dbReference type="NCBI Taxonomy" id="1314670"/>
    <lineage>
        <taxon>Eukaryota</taxon>
        <taxon>Fungi</taxon>
        <taxon>Dikarya</taxon>
        <taxon>Ascomycota</taxon>
        <taxon>Pezizomycotina</taxon>
        <taxon>Dothideomycetes</taxon>
        <taxon>Pleosporomycetidae</taxon>
        <taxon>Mytilinidiales</taxon>
        <taxon>Argynnaceae</taxon>
        <taxon>Lepidopterella</taxon>
    </lineage>
</organism>
<dbReference type="Gene3D" id="1.20.1740.10">
    <property type="entry name" value="Amino acid/polyamine transporter I"/>
    <property type="match status" value="1"/>
</dbReference>
<dbReference type="Proteomes" id="UP000250266">
    <property type="component" value="Unassembled WGS sequence"/>
</dbReference>
<dbReference type="OrthoDB" id="5982228at2759"/>
<feature type="transmembrane region" description="Helical" evidence="6">
    <location>
        <begin position="288"/>
        <end position="310"/>
    </location>
</feature>
<evidence type="ECO:0000256" key="1">
    <source>
        <dbReference type="ARBA" id="ARBA00004141"/>
    </source>
</evidence>
<feature type="compositionally biased region" description="Acidic residues" evidence="5">
    <location>
        <begin position="7"/>
        <end position="21"/>
    </location>
</feature>
<dbReference type="AlphaFoldDB" id="A0A8E2E3Y3"/>
<proteinExistence type="predicted"/>
<dbReference type="GO" id="GO:0015179">
    <property type="term" value="F:L-amino acid transmembrane transporter activity"/>
    <property type="evidence" value="ECO:0007669"/>
    <property type="project" value="TreeGrafter"/>
</dbReference>
<evidence type="ECO:0000256" key="6">
    <source>
        <dbReference type="SAM" id="Phobius"/>
    </source>
</evidence>
<feature type="transmembrane region" description="Helical" evidence="6">
    <location>
        <begin position="78"/>
        <end position="100"/>
    </location>
</feature>
<comment type="subcellular location">
    <subcellularLocation>
        <location evidence="1">Membrane</location>
        <topology evidence="1">Multi-pass membrane protein</topology>
    </subcellularLocation>
</comment>
<feature type="transmembrane region" description="Helical" evidence="6">
    <location>
        <begin position="419"/>
        <end position="438"/>
    </location>
</feature>
<evidence type="ECO:0000256" key="3">
    <source>
        <dbReference type="ARBA" id="ARBA00022989"/>
    </source>
</evidence>
<reference evidence="7 8" key="1">
    <citation type="journal article" date="2016" name="Nat. Commun.">
        <title>Ectomycorrhizal ecology is imprinted in the genome of the dominant symbiotic fungus Cenococcum geophilum.</title>
        <authorList>
            <consortium name="DOE Joint Genome Institute"/>
            <person name="Peter M."/>
            <person name="Kohler A."/>
            <person name="Ohm R.A."/>
            <person name="Kuo A."/>
            <person name="Krutzmann J."/>
            <person name="Morin E."/>
            <person name="Arend M."/>
            <person name="Barry K.W."/>
            <person name="Binder M."/>
            <person name="Choi C."/>
            <person name="Clum A."/>
            <person name="Copeland A."/>
            <person name="Grisel N."/>
            <person name="Haridas S."/>
            <person name="Kipfer T."/>
            <person name="LaButti K."/>
            <person name="Lindquist E."/>
            <person name="Lipzen A."/>
            <person name="Maire R."/>
            <person name="Meier B."/>
            <person name="Mihaltcheva S."/>
            <person name="Molinier V."/>
            <person name="Murat C."/>
            <person name="Poggeler S."/>
            <person name="Quandt C.A."/>
            <person name="Sperisen C."/>
            <person name="Tritt A."/>
            <person name="Tisserant E."/>
            <person name="Crous P.W."/>
            <person name="Henrissat B."/>
            <person name="Nehls U."/>
            <person name="Egli S."/>
            <person name="Spatafora J.W."/>
            <person name="Grigoriev I.V."/>
            <person name="Martin F.M."/>
        </authorList>
    </citation>
    <scope>NUCLEOTIDE SEQUENCE [LARGE SCALE GENOMIC DNA]</scope>
    <source>
        <strain evidence="7 8">CBS 459.81</strain>
    </source>
</reference>
<keyword evidence="2 6" id="KW-0812">Transmembrane</keyword>
<feature type="transmembrane region" description="Helical" evidence="6">
    <location>
        <begin position="346"/>
        <end position="366"/>
    </location>
</feature>
<keyword evidence="8" id="KW-1185">Reference proteome</keyword>
<gene>
    <name evidence="7" type="ORF">K432DRAFT_305642</name>
</gene>
<feature type="compositionally biased region" description="Basic and acidic residues" evidence="5">
    <location>
        <begin position="633"/>
        <end position="651"/>
    </location>
</feature>
<dbReference type="GO" id="GO:0016020">
    <property type="term" value="C:membrane"/>
    <property type="evidence" value="ECO:0007669"/>
    <property type="project" value="UniProtKB-SubCell"/>
</dbReference>
<feature type="transmembrane region" description="Helical" evidence="6">
    <location>
        <begin position="450"/>
        <end position="474"/>
    </location>
</feature>
<feature type="transmembrane region" description="Helical" evidence="6">
    <location>
        <begin position="48"/>
        <end position="72"/>
    </location>
</feature>
<dbReference type="Pfam" id="PF13520">
    <property type="entry name" value="AA_permease_2"/>
    <property type="match status" value="1"/>
</dbReference>
<dbReference type="EMBL" id="KV745182">
    <property type="protein sequence ID" value="OCK76766.1"/>
    <property type="molecule type" value="Genomic_DNA"/>
</dbReference>
<feature type="transmembrane region" description="Helical" evidence="6">
    <location>
        <begin position="495"/>
        <end position="516"/>
    </location>
</feature>
<feature type="transmembrane region" description="Helical" evidence="6">
    <location>
        <begin position="257"/>
        <end position="276"/>
    </location>
</feature>
<dbReference type="InterPro" id="IPR050598">
    <property type="entry name" value="AminoAcid_Transporter"/>
</dbReference>
<dbReference type="PANTHER" id="PTHR11785:SF382">
    <property type="entry name" value="LOW-AFFINITY METHIONINE PERMEASE"/>
    <property type="match status" value="1"/>
</dbReference>
<feature type="transmembrane region" description="Helical" evidence="6">
    <location>
        <begin position="138"/>
        <end position="157"/>
    </location>
</feature>
<keyword evidence="3 6" id="KW-1133">Transmembrane helix</keyword>
<feature type="region of interest" description="Disordered" evidence="5">
    <location>
        <begin position="1"/>
        <end position="21"/>
    </location>
</feature>
<evidence type="ECO:0000256" key="4">
    <source>
        <dbReference type="ARBA" id="ARBA00023136"/>
    </source>
</evidence>
<feature type="transmembrane region" description="Helical" evidence="6">
    <location>
        <begin position="203"/>
        <end position="227"/>
    </location>
</feature>
<accession>A0A8E2E3Y3</accession>
<evidence type="ECO:0000313" key="8">
    <source>
        <dbReference type="Proteomes" id="UP000250266"/>
    </source>
</evidence>
<dbReference type="InterPro" id="IPR002293">
    <property type="entry name" value="AA/rel_permease1"/>
</dbReference>
<sequence length="682" mass="75885">MGIGTESESDPEWSPDLDPDDLRELQAAQQDPSKIVAKLPKESARLGYYSTLCLIFNRLIGIGVFNSASVVFPNTQSVGLSLILWVCGAIFALAGVIVYIELGLTIPRWPFGPNGEKISTPRSGDALNYFNYMLKRPMFLATCLFGIAFIILENSAHNAIALAQNILNAAHAEVTPGKVIAIALSANTFCCLLHAISRRWGIILNNVFGTVKFFILVFIIIIGLIWINRDVAKSNFDASTSFSTANSHRSPYRYAEAFLFVIFPYGAFHQVNYVISELDQPRKKFPRASFYGILIVAVMFTAVNFIYAAIIPKHELFTPGGIDVGARFFQLTLGHAGLSKKQLQTLWPVLKSISALGNLIVVTFTAARVKQEIAKEGILPYSLVFAQGYDLSLGRLFGQKSHKGNVNSLYSENTPAATLALHWTFMNIMVLIPVLAIQPHPYAPTPAYTFLVGVVVYVTNVIKFTFIALGLLCLRLSPKVRWAEKSEFKHPVVSIIAALILLVSCVFPLICIWIPDPAFTKLSLTSDLVSWFSIQTAGLGIVGFAFLYWVLFRCYVSVRSAREGKTLHVKREPKFKVDSGGLTQIVEIVTLQWVREVGMRLDEIEETNYTQQGLSPEHSRQVWTPGYSINQRSNDEAETRRDSDCYAKVTHELPGQDGASELDVSQTHIRNRKHGQTRHELE</sequence>
<evidence type="ECO:0000256" key="2">
    <source>
        <dbReference type="ARBA" id="ARBA00022692"/>
    </source>
</evidence>
<dbReference type="PANTHER" id="PTHR11785">
    <property type="entry name" value="AMINO ACID TRANSPORTER"/>
    <property type="match status" value="1"/>
</dbReference>
<feature type="region of interest" description="Disordered" evidence="5">
    <location>
        <begin position="625"/>
        <end position="682"/>
    </location>
</feature>
<evidence type="ECO:0008006" key="9">
    <source>
        <dbReference type="Google" id="ProtNLM"/>
    </source>
</evidence>
<feature type="transmembrane region" description="Helical" evidence="6">
    <location>
        <begin position="177"/>
        <end position="196"/>
    </location>
</feature>